<feature type="repeat" description="TPR" evidence="1">
    <location>
        <begin position="82"/>
        <end position="115"/>
    </location>
</feature>
<name>A0ABR4TT53_9PROT</name>
<dbReference type="Proteomes" id="UP000027463">
    <property type="component" value="Unassembled WGS sequence"/>
</dbReference>
<dbReference type="PROSITE" id="PS50005">
    <property type="entry name" value="TPR"/>
    <property type="match status" value="1"/>
</dbReference>
<dbReference type="SUPFAM" id="SSF48452">
    <property type="entry name" value="TPR-like"/>
    <property type="match status" value="1"/>
</dbReference>
<evidence type="ECO:0000313" key="4">
    <source>
        <dbReference type="Proteomes" id="UP000027463"/>
    </source>
</evidence>
<evidence type="ECO:0000256" key="1">
    <source>
        <dbReference type="PROSITE-ProRule" id="PRU00339"/>
    </source>
</evidence>
<dbReference type="EMBL" id="AUNC01000002">
    <property type="protein sequence ID" value="KEO59094.1"/>
    <property type="molecule type" value="Genomic_DNA"/>
</dbReference>
<gene>
    <name evidence="3" type="ORF">SMB34_11020</name>
</gene>
<evidence type="ECO:0008006" key="5">
    <source>
        <dbReference type="Google" id="ProtNLM"/>
    </source>
</evidence>
<keyword evidence="4" id="KW-1185">Reference proteome</keyword>
<reference evidence="3 4" key="1">
    <citation type="submission" date="2013-07" db="EMBL/GenBank/DDBJ databases">
        <title>Thalassospira permensis NBRC 106175 Genome Sequencing.</title>
        <authorList>
            <person name="Lai Q."/>
            <person name="Shao Z."/>
        </authorList>
    </citation>
    <scope>NUCLEOTIDE SEQUENCE [LARGE SCALE GENOMIC DNA]</scope>
    <source>
        <strain evidence="3 4">NBRC 106175</strain>
    </source>
</reference>
<sequence length="162" mass="17740">MFFKEKVATMNSKGKTRYFIASLAMTLALGTVSSAALAMGSGSSWGSDTPDLSEVVEMIDAGKYDTAIASLEGMLEDDPKNADILNYLAYSQRKSGDLESASQNYERALMIDPEHKGALEYQGELFLQTGKPDMARENLARLEKVCGMDCDEYKELSAKIPQ</sequence>
<feature type="chain" id="PRO_5046028892" description="Tetratricopeptide repeat protein" evidence="2">
    <location>
        <begin position="39"/>
        <end position="162"/>
    </location>
</feature>
<dbReference type="InterPro" id="IPR011990">
    <property type="entry name" value="TPR-like_helical_dom_sf"/>
</dbReference>
<organism evidence="3 4">
    <name type="scientific">Thalassospira permensis NBRC 106175</name>
    <dbReference type="NCBI Taxonomy" id="1353532"/>
    <lineage>
        <taxon>Bacteria</taxon>
        <taxon>Pseudomonadati</taxon>
        <taxon>Pseudomonadota</taxon>
        <taxon>Alphaproteobacteria</taxon>
        <taxon>Rhodospirillales</taxon>
        <taxon>Thalassospiraceae</taxon>
        <taxon>Thalassospira</taxon>
    </lineage>
</organism>
<keyword evidence="1" id="KW-0802">TPR repeat</keyword>
<keyword evidence="2" id="KW-0732">Signal</keyword>
<proteinExistence type="predicted"/>
<evidence type="ECO:0000313" key="3">
    <source>
        <dbReference type="EMBL" id="KEO59094.1"/>
    </source>
</evidence>
<dbReference type="Gene3D" id="1.25.40.10">
    <property type="entry name" value="Tetratricopeptide repeat domain"/>
    <property type="match status" value="1"/>
</dbReference>
<accession>A0ABR4TT53</accession>
<evidence type="ECO:0000256" key="2">
    <source>
        <dbReference type="SAM" id="SignalP"/>
    </source>
</evidence>
<comment type="caution">
    <text evidence="3">The sequence shown here is derived from an EMBL/GenBank/DDBJ whole genome shotgun (WGS) entry which is preliminary data.</text>
</comment>
<protein>
    <recommendedName>
        <fullName evidence="5">Tetratricopeptide repeat protein</fullName>
    </recommendedName>
</protein>
<dbReference type="InterPro" id="IPR019734">
    <property type="entry name" value="TPR_rpt"/>
</dbReference>
<dbReference type="Pfam" id="PF14559">
    <property type="entry name" value="TPR_19"/>
    <property type="match status" value="1"/>
</dbReference>
<feature type="signal peptide" evidence="2">
    <location>
        <begin position="1"/>
        <end position="38"/>
    </location>
</feature>
<dbReference type="SMART" id="SM00028">
    <property type="entry name" value="TPR"/>
    <property type="match status" value="1"/>
</dbReference>